<gene>
    <name evidence="2" type="ORF">LCGC14_1674330</name>
</gene>
<dbReference type="InterPro" id="IPR006869">
    <property type="entry name" value="DUF547"/>
</dbReference>
<organism evidence="2">
    <name type="scientific">marine sediment metagenome</name>
    <dbReference type="NCBI Taxonomy" id="412755"/>
    <lineage>
        <taxon>unclassified sequences</taxon>
        <taxon>metagenomes</taxon>
        <taxon>ecological metagenomes</taxon>
    </lineage>
</organism>
<proteinExistence type="predicted"/>
<feature type="domain" description="DUF547" evidence="1">
    <location>
        <begin position="2"/>
        <end position="47"/>
    </location>
</feature>
<reference evidence="2" key="1">
    <citation type="journal article" date="2015" name="Nature">
        <title>Complex archaea that bridge the gap between prokaryotes and eukaryotes.</title>
        <authorList>
            <person name="Spang A."/>
            <person name="Saw J.H."/>
            <person name="Jorgensen S.L."/>
            <person name="Zaremba-Niedzwiedzka K."/>
            <person name="Martijn J."/>
            <person name="Lind A.E."/>
            <person name="van Eijk R."/>
            <person name="Schleper C."/>
            <person name="Guy L."/>
            <person name="Ettema T.J."/>
        </authorList>
    </citation>
    <scope>NUCLEOTIDE SEQUENCE</scope>
</reference>
<name>A0A0F9HQI7_9ZZZZ</name>
<dbReference type="EMBL" id="LAZR01014416">
    <property type="protein sequence ID" value="KKM17576.1"/>
    <property type="molecule type" value="Genomic_DNA"/>
</dbReference>
<evidence type="ECO:0000313" key="2">
    <source>
        <dbReference type="EMBL" id="KKM17576.1"/>
    </source>
</evidence>
<comment type="caution">
    <text evidence="2">The sequence shown here is derived from an EMBL/GenBank/DDBJ whole genome shotgun (WGS) entry which is preliminary data.</text>
</comment>
<protein>
    <recommendedName>
        <fullName evidence="1">DUF547 domain-containing protein</fullName>
    </recommendedName>
</protein>
<evidence type="ECO:0000259" key="1">
    <source>
        <dbReference type="Pfam" id="PF04784"/>
    </source>
</evidence>
<dbReference type="PANTHER" id="PTHR46361">
    <property type="entry name" value="ELECTRON CARRIER/ PROTEIN DISULFIDE OXIDOREDUCTASE"/>
    <property type="match status" value="1"/>
</dbReference>
<dbReference type="Pfam" id="PF04784">
    <property type="entry name" value="DUF547"/>
    <property type="match status" value="1"/>
</dbReference>
<feature type="non-terminal residue" evidence="2">
    <location>
        <position position="1"/>
    </location>
</feature>
<accession>A0A0F9HQI7</accession>
<dbReference type="AlphaFoldDB" id="A0A0F9HQI7"/>
<sequence>RLAFSLQPPDPRIHCALVCASRSCPPIATYEPQRIDAQLDLACSTFINAGGAQMEEGGILCLSPIFRWYRRDFGGREGVREFVLRYLDQGDARALLEDGRRPGFYKYDWSLNQL</sequence>
<dbReference type="PANTHER" id="PTHR46361:SF3">
    <property type="entry name" value="ELECTRON CARRIER_ PROTEIN DISULFIDE OXIDOREDUCTASE"/>
    <property type="match status" value="1"/>
</dbReference>